<accession>W2T6S0</accession>
<reference evidence="2" key="1">
    <citation type="journal article" date="2014" name="Nat. Genet.">
        <title>Genome of the human hookworm Necator americanus.</title>
        <authorList>
            <person name="Tang Y.T."/>
            <person name="Gao X."/>
            <person name="Rosa B.A."/>
            <person name="Abubucker S."/>
            <person name="Hallsworth-Pepin K."/>
            <person name="Martin J."/>
            <person name="Tyagi R."/>
            <person name="Heizer E."/>
            <person name="Zhang X."/>
            <person name="Bhonagiri-Palsikar V."/>
            <person name="Minx P."/>
            <person name="Warren W.C."/>
            <person name="Wang Q."/>
            <person name="Zhan B."/>
            <person name="Hotez P.J."/>
            <person name="Sternberg P.W."/>
            <person name="Dougall A."/>
            <person name="Gaze S.T."/>
            <person name="Mulvenna J."/>
            <person name="Sotillo J."/>
            <person name="Ranganathan S."/>
            <person name="Rabelo E.M."/>
            <person name="Wilson R.K."/>
            <person name="Felgner P.L."/>
            <person name="Bethony J."/>
            <person name="Hawdon J.M."/>
            <person name="Gasser R.B."/>
            <person name="Loukas A."/>
            <person name="Mitreva M."/>
        </authorList>
    </citation>
    <scope>NUCLEOTIDE SEQUENCE [LARGE SCALE GENOMIC DNA]</scope>
</reference>
<name>W2T6S0_NECAM</name>
<proteinExistence type="predicted"/>
<organism evidence="1 2">
    <name type="scientific">Necator americanus</name>
    <name type="common">Human hookworm</name>
    <dbReference type="NCBI Taxonomy" id="51031"/>
    <lineage>
        <taxon>Eukaryota</taxon>
        <taxon>Metazoa</taxon>
        <taxon>Ecdysozoa</taxon>
        <taxon>Nematoda</taxon>
        <taxon>Chromadorea</taxon>
        <taxon>Rhabditida</taxon>
        <taxon>Rhabditina</taxon>
        <taxon>Rhabditomorpha</taxon>
        <taxon>Strongyloidea</taxon>
        <taxon>Ancylostomatidae</taxon>
        <taxon>Bunostominae</taxon>
        <taxon>Necator</taxon>
    </lineage>
</organism>
<evidence type="ECO:0000313" key="1">
    <source>
        <dbReference type="EMBL" id="ETN76846.1"/>
    </source>
</evidence>
<dbReference type="KEGG" id="nai:NECAME_11394"/>
<gene>
    <name evidence="1" type="ORF">NECAME_11394</name>
</gene>
<dbReference type="AlphaFoldDB" id="W2T6S0"/>
<keyword evidence="2" id="KW-1185">Reference proteome</keyword>
<dbReference type="OrthoDB" id="5825140at2759"/>
<sequence length="76" mass="8780">MKTASVVADMDHYLRIEHLHARLHGLYKHNVLFIHNTGDFEVNIEDLNATLGPLVPINIAGIPYLNQEISWLARYW</sequence>
<dbReference type="Proteomes" id="UP000053676">
    <property type="component" value="Unassembled WGS sequence"/>
</dbReference>
<evidence type="ECO:0000313" key="2">
    <source>
        <dbReference type="Proteomes" id="UP000053676"/>
    </source>
</evidence>
<protein>
    <submittedName>
        <fullName evidence="1">Uncharacterized protein</fullName>
    </submittedName>
</protein>
<dbReference type="EMBL" id="KI660204">
    <property type="protein sequence ID" value="ETN76846.1"/>
    <property type="molecule type" value="Genomic_DNA"/>
</dbReference>